<dbReference type="Proteomes" id="UP001420932">
    <property type="component" value="Unassembled WGS sequence"/>
</dbReference>
<dbReference type="AlphaFoldDB" id="A0AAP0FFV4"/>
<evidence type="ECO:0000313" key="1">
    <source>
        <dbReference type="EMBL" id="KAK9107163.1"/>
    </source>
</evidence>
<sequence length="240" mass="27463">MSKLNMGLLSKKAITNAIIKSYGKIYEYEDFKDERKMVKIANKEKQERRKIRDETRRVLEEMSRARNDKNVEQHVNFDGTYMKESKLAFIGSIQRNQVRTLMALELVFKNQRVKYENDSKENKERKSRWKISFELMQRYNASIEFPSFLCCDLFGSYCLRAFILSIKLVCESEEDVLVKEVQIVKLRQGVHRVAEVGKGEGKENDAGAMRAPRMWLGGGVDDGGPVEGVWEVCGGGGGSG</sequence>
<organism evidence="1 2">
    <name type="scientific">Stephania yunnanensis</name>
    <dbReference type="NCBI Taxonomy" id="152371"/>
    <lineage>
        <taxon>Eukaryota</taxon>
        <taxon>Viridiplantae</taxon>
        <taxon>Streptophyta</taxon>
        <taxon>Embryophyta</taxon>
        <taxon>Tracheophyta</taxon>
        <taxon>Spermatophyta</taxon>
        <taxon>Magnoliopsida</taxon>
        <taxon>Ranunculales</taxon>
        <taxon>Menispermaceae</taxon>
        <taxon>Menispermoideae</taxon>
        <taxon>Cissampelideae</taxon>
        <taxon>Stephania</taxon>
    </lineage>
</organism>
<reference evidence="1 2" key="1">
    <citation type="submission" date="2024-01" db="EMBL/GenBank/DDBJ databases">
        <title>Genome assemblies of Stephania.</title>
        <authorList>
            <person name="Yang L."/>
        </authorList>
    </citation>
    <scope>NUCLEOTIDE SEQUENCE [LARGE SCALE GENOMIC DNA]</scope>
    <source>
        <strain evidence="1">YNDBR</strain>
        <tissue evidence="1">Leaf</tissue>
    </source>
</reference>
<protein>
    <submittedName>
        <fullName evidence="1">Uncharacterized protein</fullName>
    </submittedName>
</protein>
<gene>
    <name evidence="1" type="ORF">Syun_023174</name>
</gene>
<accession>A0AAP0FFV4</accession>
<comment type="caution">
    <text evidence="1">The sequence shown here is derived from an EMBL/GenBank/DDBJ whole genome shotgun (WGS) entry which is preliminary data.</text>
</comment>
<proteinExistence type="predicted"/>
<dbReference type="EMBL" id="JBBNAF010000010">
    <property type="protein sequence ID" value="KAK9107163.1"/>
    <property type="molecule type" value="Genomic_DNA"/>
</dbReference>
<name>A0AAP0FFV4_9MAGN</name>
<evidence type="ECO:0000313" key="2">
    <source>
        <dbReference type="Proteomes" id="UP001420932"/>
    </source>
</evidence>
<keyword evidence="2" id="KW-1185">Reference proteome</keyword>